<gene>
    <name evidence="2" type="ORF">ACIB24_09915</name>
</gene>
<keyword evidence="3" id="KW-1185">Reference proteome</keyword>
<dbReference type="PANTHER" id="PTHR38030">
    <property type="entry name" value="PROTOPORPHYRINOGEN IX DEHYDROGENASE [MENAQUINONE]"/>
    <property type="match status" value="1"/>
</dbReference>
<dbReference type="InterPro" id="IPR052200">
    <property type="entry name" value="Protoporphyrinogen_IX_DH"/>
</dbReference>
<reference evidence="2 3" key="1">
    <citation type="submission" date="2024-10" db="EMBL/GenBank/DDBJ databases">
        <title>The Natural Products Discovery Center: Release of the First 8490 Sequenced Strains for Exploring Actinobacteria Biosynthetic Diversity.</title>
        <authorList>
            <person name="Kalkreuter E."/>
            <person name="Kautsar S.A."/>
            <person name="Yang D."/>
            <person name="Bader C.D."/>
            <person name="Teijaro C.N."/>
            <person name="Fluegel L."/>
            <person name="Davis C.M."/>
            <person name="Simpson J.R."/>
            <person name="Lauterbach L."/>
            <person name="Steele A.D."/>
            <person name="Gui C."/>
            <person name="Meng S."/>
            <person name="Li G."/>
            <person name="Viehrig K."/>
            <person name="Ye F."/>
            <person name="Su P."/>
            <person name="Kiefer A.F."/>
            <person name="Nichols A."/>
            <person name="Cepeda A.J."/>
            <person name="Yan W."/>
            <person name="Fan B."/>
            <person name="Jiang Y."/>
            <person name="Adhikari A."/>
            <person name="Zheng C.-J."/>
            <person name="Schuster L."/>
            <person name="Cowan T.M."/>
            <person name="Smanski M.J."/>
            <person name="Chevrette M.G."/>
            <person name="De Carvalho L.P.S."/>
            <person name="Shen B."/>
        </authorList>
    </citation>
    <scope>NUCLEOTIDE SEQUENCE [LARGE SCALE GENOMIC DNA]</scope>
    <source>
        <strain evidence="2 3">NPDC049639</strain>
    </source>
</reference>
<evidence type="ECO:0000259" key="1">
    <source>
        <dbReference type="PROSITE" id="PS50902"/>
    </source>
</evidence>
<dbReference type="PROSITE" id="PS50902">
    <property type="entry name" value="FLAVODOXIN_LIKE"/>
    <property type="match status" value="1"/>
</dbReference>
<protein>
    <submittedName>
        <fullName evidence="2">Flavodoxin domain-containing protein</fullName>
    </submittedName>
</protein>
<dbReference type="Gene3D" id="3.40.50.360">
    <property type="match status" value="1"/>
</dbReference>
<name>A0ABW8AN46_9ACTN</name>
<dbReference type="Proteomes" id="UP001612915">
    <property type="component" value="Unassembled WGS sequence"/>
</dbReference>
<evidence type="ECO:0000313" key="2">
    <source>
        <dbReference type="EMBL" id="MFI7587377.1"/>
    </source>
</evidence>
<evidence type="ECO:0000313" key="3">
    <source>
        <dbReference type="Proteomes" id="UP001612915"/>
    </source>
</evidence>
<feature type="domain" description="Flavodoxin-like" evidence="1">
    <location>
        <begin position="3"/>
        <end position="164"/>
    </location>
</feature>
<dbReference type="InterPro" id="IPR008254">
    <property type="entry name" value="Flavodoxin/NO_synth"/>
</dbReference>
<dbReference type="PANTHER" id="PTHR38030:SF2">
    <property type="entry name" value="PROTOPORPHYRINOGEN IX DEHYDROGENASE [QUINONE]"/>
    <property type="match status" value="1"/>
</dbReference>
<proteinExistence type="predicted"/>
<dbReference type="Pfam" id="PF12724">
    <property type="entry name" value="Flavodoxin_5"/>
    <property type="match status" value="1"/>
</dbReference>
<sequence length="181" mass="19392">MSVLVAVATRHGSTEEIADRIGSALAHAGLGVDVVRLPEPGAYGPRPAVEAYDAVVVGSAVYFGQWLRAARDFVRENRQLLEQLPVWSFSSGPVESVMHRDQAEVEAAPDVVAGLGVVQHRTFAGRLRRDGLGRGERVVVAALRASDEDDRDWAEIDGWARSIADVLVAWRASRTGAAPGA</sequence>
<dbReference type="RefSeq" id="WP_398278954.1">
    <property type="nucleotide sequence ID" value="NZ_JBITLV010000003.1"/>
</dbReference>
<dbReference type="InterPro" id="IPR029039">
    <property type="entry name" value="Flavoprotein-like_sf"/>
</dbReference>
<comment type="caution">
    <text evidence="2">The sequence shown here is derived from an EMBL/GenBank/DDBJ whole genome shotgun (WGS) entry which is preliminary data.</text>
</comment>
<accession>A0ABW8AN46</accession>
<organism evidence="2 3">
    <name type="scientific">Spongisporangium articulatum</name>
    <dbReference type="NCBI Taxonomy" id="3362603"/>
    <lineage>
        <taxon>Bacteria</taxon>
        <taxon>Bacillati</taxon>
        <taxon>Actinomycetota</taxon>
        <taxon>Actinomycetes</taxon>
        <taxon>Kineosporiales</taxon>
        <taxon>Kineosporiaceae</taxon>
        <taxon>Spongisporangium</taxon>
    </lineage>
</organism>
<dbReference type="InterPro" id="IPR026816">
    <property type="entry name" value="Flavodoxin_dom"/>
</dbReference>
<dbReference type="SUPFAM" id="SSF52218">
    <property type="entry name" value="Flavoproteins"/>
    <property type="match status" value="1"/>
</dbReference>
<dbReference type="EMBL" id="JBITLV010000003">
    <property type="protein sequence ID" value="MFI7587377.1"/>
    <property type="molecule type" value="Genomic_DNA"/>
</dbReference>